<dbReference type="EMBL" id="CP037864">
    <property type="protein sequence ID" value="QBM24493.1"/>
    <property type="molecule type" value="Genomic_DNA"/>
</dbReference>
<feature type="coiled-coil region" evidence="1">
    <location>
        <begin position="206"/>
        <end position="258"/>
    </location>
</feature>
<keyword evidence="1" id="KW-0175">Coiled coil</keyword>
<accession>A0A4P6WQL2</accession>
<evidence type="ECO:0000313" key="2">
    <source>
        <dbReference type="EMBL" id="QBM24493.1"/>
    </source>
</evidence>
<keyword evidence="3" id="KW-1185">Reference proteome</keyword>
<proteinExistence type="predicted"/>
<name>A0A4P6WQL2_9ENTR</name>
<dbReference type="RefSeq" id="WP_133086765.1">
    <property type="nucleotide sequence ID" value="NZ_CP037864.1"/>
</dbReference>
<dbReference type="KEGG" id="cars:E1B03_19465"/>
<dbReference type="AlphaFoldDB" id="A0A4P6WQL2"/>
<evidence type="ECO:0000313" key="3">
    <source>
        <dbReference type="Proteomes" id="UP000293850"/>
    </source>
</evidence>
<protein>
    <submittedName>
        <fullName evidence="2">Uncharacterized protein</fullName>
    </submittedName>
</protein>
<dbReference type="Proteomes" id="UP000293850">
    <property type="component" value="Chromosome"/>
</dbReference>
<sequence>MSTLANNNQIPEQEAAFEVDIVDAQNNALVKIHSQPGFWQEITQQDSQTELDPSSISLFNHWLSSVPTVATAVAGNSAQLMTCSFEYSQLVQAKDGSGAIGAVLKPDSHKIGAQARFHEAENLKSLVNTSLVFNLASQLLAQKHLADINERLRIIEQKIDSIKDHLEQSRLAKIQAFHEHLNIIGLLLSRDDIITKESLLNLAKSAQEVRSQVMHLEKDITQAYQEIEQFEPTSWFGSDDLREALKLKISNIERLQREYLTGMQCLLVANLILFIKHDGNQEFVLTSEVYLKELNASNGIFQKWEKIKRKVAHHLSKMKPIFERTSSTQANALQVERKLNQTDNLLNTDNVLLAQLGERIQAAQSPQVLLEIVDNKVLRGRFLR</sequence>
<organism evidence="2 3">
    <name type="scientific">Citrobacter arsenatis</name>
    <dbReference type="NCBI Taxonomy" id="2546350"/>
    <lineage>
        <taxon>Bacteria</taxon>
        <taxon>Pseudomonadati</taxon>
        <taxon>Pseudomonadota</taxon>
        <taxon>Gammaproteobacteria</taxon>
        <taxon>Enterobacterales</taxon>
        <taxon>Enterobacteriaceae</taxon>
        <taxon>Citrobacter</taxon>
    </lineage>
</organism>
<evidence type="ECO:0000256" key="1">
    <source>
        <dbReference type="SAM" id="Coils"/>
    </source>
</evidence>
<reference evidence="2 3" key="1">
    <citation type="submission" date="2019-03" db="EMBL/GenBank/DDBJ databases">
        <title>Complete genome sequence of an arsenate-respiring bacteria, Citrobacter sp. LY-1.</title>
        <authorList>
            <person name="Wang H."/>
            <person name="Liu Y."/>
            <person name="Li Q."/>
            <person name="Huang J."/>
        </authorList>
    </citation>
    <scope>NUCLEOTIDE SEQUENCE [LARGE SCALE GENOMIC DNA]</scope>
    <source>
        <strain evidence="2 3">LY-1</strain>
    </source>
</reference>
<gene>
    <name evidence="2" type="ORF">E1B03_19465</name>
</gene>